<protein>
    <submittedName>
        <fullName evidence="1">26S protease regulatory subunit S10B</fullName>
    </submittedName>
</protein>
<proteinExistence type="predicted"/>
<evidence type="ECO:0000313" key="1">
    <source>
        <dbReference type="EMBL" id="JAD15311.1"/>
    </source>
</evidence>
<reference evidence="1" key="1">
    <citation type="submission" date="2014-09" db="EMBL/GenBank/DDBJ databases">
        <authorList>
            <person name="Magalhaes I.L.F."/>
            <person name="Oliveira U."/>
            <person name="Santos F.R."/>
            <person name="Vidigal T.H.D.A."/>
            <person name="Brescovit A.D."/>
            <person name="Santos A.J."/>
        </authorList>
    </citation>
    <scope>NUCLEOTIDE SEQUENCE</scope>
    <source>
        <tissue evidence="1">Shoot tissue taken approximately 20 cm above the soil surface</tissue>
    </source>
</reference>
<organism evidence="1">
    <name type="scientific">Arundo donax</name>
    <name type="common">Giant reed</name>
    <name type="synonym">Donax arundinaceus</name>
    <dbReference type="NCBI Taxonomy" id="35708"/>
    <lineage>
        <taxon>Eukaryota</taxon>
        <taxon>Viridiplantae</taxon>
        <taxon>Streptophyta</taxon>
        <taxon>Embryophyta</taxon>
        <taxon>Tracheophyta</taxon>
        <taxon>Spermatophyta</taxon>
        <taxon>Magnoliopsida</taxon>
        <taxon>Liliopsida</taxon>
        <taxon>Poales</taxon>
        <taxon>Poaceae</taxon>
        <taxon>PACMAD clade</taxon>
        <taxon>Arundinoideae</taxon>
        <taxon>Arundineae</taxon>
        <taxon>Arundo</taxon>
    </lineage>
</organism>
<dbReference type="GO" id="GO:0006508">
    <property type="term" value="P:proteolysis"/>
    <property type="evidence" value="ECO:0007669"/>
    <property type="project" value="UniProtKB-KW"/>
</dbReference>
<accession>A0A0A8XP00</accession>
<sequence>MQHVIHHRVHLSWQSAHDCQGCHVKYDTCSRS</sequence>
<name>A0A0A8XP00_ARUDO</name>
<dbReference type="AlphaFoldDB" id="A0A0A8XP00"/>
<keyword evidence="1" id="KW-0645">Protease</keyword>
<reference evidence="1" key="2">
    <citation type="journal article" date="2015" name="Data Brief">
        <title>Shoot transcriptome of the giant reed, Arundo donax.</title>
        <authorList>
            <person name="Barrero R.A."/>
            <person name="Guerrero F.D."/>
            <person name="Moolhuijzen P."/>
            <person name="Goolsby J.A."/>
            <person name="Tidwell J."/>
            <person name="Bellgard S.E."/>
            <person name="Bellgard M.I."/>
        </authorList>
    </citation>
    <scope>NUCLEOTIDE SEQUENCE</scope>
    <source>
        <tissue evidence="1">Shoot tissue taken approximately 20 cm above the soil surface</tissue>
    </source>
</reference>
<keyword evidence="1" id="KW-0378">Hydrolase</keyword>
<dbReference type="EMBL" id="GBRH01282584">
    <property type="protein sequence ID" value="JAD15311.1"/>
    <property type="molecule type" value="Transcribed_RNA"/>
</dbReference>
<dbReference type="GO" id="GO:0008233">
    <property type="term" value="F:peptidase activity"/>
    <property type="evidence" value="ECO:0007669"/>
    <property type="project" value="UniProtKB-KW"/>
</dbReference>